<reference evidence="1" key="1">
    <citation type="submission" date="2011-10" db="EMBL/GenBank/DDBJ databases">
        <title>Provirophages and transpovirons: unique mobilome of giant viruses.</title>
        <authorList>
            <person name="Desnues C."/>
            <person name="LaScola B."/>
            <person name="Yutin N."/>
            <person name="Fournous G."/>
            <person name="Koonin E."/>
            <person name="Raoult D."/>
        </authorList>
    </citation>
    <scope>NUCLEOTIDE SEQUENCE</scope>
    <source>
        <strain evidence="1">Mv13-c7</strain>
    </source>
</reference>
<sequence>MNNTVEDAEIIYQNDNLVEINDIKSDNEDKKR</sequence>
<gene>
    <name evidence="1" type="ORF">c7_L199</name>
</gene>
<proteinExistence type="predicted"/>
<protein>
    <submittedName>
        <fullName evidence="1">Uncharacterized protein</fullName>
    </submittedName>
</protein>
<organism evidence="1">
    <name type="scientific">Megavirus courdo7</name>
    <dbReference type="NCBI Taxonomy" id="1128135"/>
    <lineage>
        <taxon>Viruses</taxon>
        <taxon>Varidnaviria</taxon>
        <taxon>Bamfordvirae</taxon>
        <taxon>Nucleocytoviricota</taxon>
        <taxon>Megaviricetes</taxon>
        <taxon>Imitervirales</taxon>
        <taxon>Mimiviridae</taxon>
        <taxon>Megamimivirinae</taxon>
        <taxon>Megavirus</taxon>
    </lineage>
</organism>
<accession>H2EA42</accession>
<name>H2EA42_9VIRU</name>
<evidence type="ECO:0000313" key="1">
    <source>
        <dbReference type="EMBL" id="AEX61265.1"/>
    </source>
</evidence>
<dbReference type="EMBL" id="JN885990">
    <property type="protein sequence ID" value="AEX61265.1"/>
    <property type="molecule type" value="Genomic_DNA"/>
</dbReference>